<protein>
    <submittedName>
        <fullName evidence="1">Uncharacterized protein</fullName>
    </submittedName>
</protein>
<name>A0ABR1VJ72_9PEZI</name>
<accession>A0ABR1VJ72</accession>
<organism evidence="1 2">
    <name type="scientific">Apiospora hydei</name>
    <dbReference type="NCBI Taxonomy" id="1337664"/>
    <lineage>
        <taxon>Eukaryota</taxon>
        <taxon>Fungi</taxon>
        <taxon>Dikarya</taxon>
        <taxon>Ascomycota</taxon>
        <taxon>Pezizomycotina</taxon>
        <taxon>Sordariomycetes</taxon>
        <taxon>Xylariomycetidae</taxon>
        <taxon>Amphisphaeriales</taxon>
        <taxon>Apiosporaceae</taxon>
        <taxon>Apiospora</taxon>
    </lineage>
</organism>
<gene>
    <name evidence="1" type="ORF">PG997_011468</name>
</gene>
<sequence>MSVNFSCVFGISHDVPEPQPGEQVLHMSHRSIIFVMGSTVSGARPKPNYYDPKTGHARQPPLRRRDFLTRFDFPMGSLDVGETLATGTKPPPSWATASSTAFSGMRIQRPSCNVMAPVEDIKAGFFYDKLEGP</sequence>
<evidence type="ECO:0000313" key="1">
    <source>
        <dbReference type="EMBL" id="KAK8071265.1"/>
    </source>
</evidence>
<keyword evidence="2" id="KW-1185">Reference proteome</keyword>
<dbReference type="Proteomes" id="UP001433268">
    <property type="component" value="Unassembled WGS sequence"/>
</dbReference>
<comment type="caution">
    <text evidence="1">The sequence shown here is derived from an EMBL/GenBank/DDBJ whole genome shotgun (WGS) entry which is preliminary data.</text>
</comment>
<proteinExistence type="predicted"/>
<reference evidence="1 2" key="1">
    <citation type="submission" date="2023-01" db="EMBL/GenBank/DDBJ databases">
        <title>Analysis of 21 Apiospora genomes using comparative genomics revels a genus with tremendous synthesis potential of carbohydrate active enzymes and secondary metabolites.</title>
        <authorList>
            <person name="Sorensen T."/>
        </authorList>
    </citation>
    <scope>NUCLEOTIDE SEQUENCE [LARGE SCALE GENOMIC DNA]</scope>
    <source>
        <strain evidence="1 2">CBS 114990</strain>
    </source>
</reference>
<dbReference type="RefSeq" id="XP_066665073.1">
    <property type="nucleotide sequence ID" value="XM_066815783.1"/>
</dbReference>
<evidence type="ECO:0000313" key="2">
    <source>
        <dbReference type="Proteomes" id="UP001433268"/>
    </source>
</evidence>
<dbReference type="EMBL" id="JAQQWN010000008">
    <property type="protein sequence ID" value="KAK8071265.1"/>
    <property type="molecule type" value="Genomic_DNA"/>
</dbReference>
<dbReference type="GeneID" id="92048843"/>